<dbReference type="SUPFAM" id="SSF49899">
    <property type="entry name" value="Concanavalin A-like lectins/glucanases"/>
    <property type="match status" value="1"/>
</dbReference>
<name>A0A7K5I8H7_CROSL</name>
<dbReference type="Proteomes" id="UP000549499">
    <property type="component" value="Unassembled WGS sequence"/>
</dbReference>
<dbReference type="InterPro" id="IPR006574">
    <property type="entry name" value="PRY"/>
</dbReference>
<dbReference type="SMART" id="SM00449">
    <property type="entry name" value="SPRY"/>
    <property type="match status" value="1"/>
</dbReference>
<dbReference type="InterPro" id="IPR043136">
    <property type="entry name" value="B30.2/SPRY_sf"/>
</dbReference>
<dbReference type="Pfam" id="PF00622">
    <property type="entry name" value="SPRY"/>
    <property type="match status" value="1"/>
</dbReference>
<dbReference type="Pfam" id="PF13765">
    <property type="entry name" value="PRY"/>
    <property type="match status" value="1"/>
</dbReference>
<dbReference type="OrthoDB" id="6270329at2759"/>
<reference evidence="2 3" key="1">
    <citation type="submission" date="2019-09" db="EMBL/GenBank/DDBJ databases">
        <title>Bird 10,000 Genomes (B10K) Project - Family phase.</title>
        <authorList>
            <person name="Zhang G."/>
        </authorList>
    </citation>
    <scope>NUCLEOTIDE SEQUENCE [LARGE SCALE GENOMIC DNA]</scope>
    <source>
        <strain evidence="2">B10K-DU-003-44</strain>
        <tissue evidence="2">Muscle</tissue>
    </source>
</reference>
<dbReference type="InterPro" id="IPR013320">
    <property type="entry name" value="ConA-like_dom_sf"/>
</dbReference>
<evidence type="ECO:0000313" key="2">
    <source>
        <dbReference type="EMBL" id="NWS77908.1"/>
    </source>
</evidence>
<dbReference type="InterPro" id="IPR003879">
    <property type="entry name" value="Butyrophylin_SPRY"/>
</dbReference>
<feature type="non-terminal residue" evidence="2">
    <location>
        <position position="174"/>
    </location>
</feature>
<proteinExistence type="predicted"/>
<sequence length="174" mass="19530">PPAQLTLDPLTANAELQLSQDLRSISWEGPKEELPPSPERFQFHPCVLGSRGFSSGWHCWEVEVSSEGLWAIGVATTWAPRQSRSPLKPEEGVWALCHNKDGYKALTSPNVTSLDNVRGVLRRIRVCVDCEEGRVVFSDLVKKAQIFAFQQASFKGEPVYPWFLVMKDAHVQLL</sequence>
<feature type="non-terminal residue" evidence="2">
    <location>
        <position position="1"/>
    </location>
</feature>
<dbReference type="AlphaFoldDB" id="A0A7K5I8H7"/>
<dbReference type="PANTHER" id="PTHR24103">
    <property type="entry name" value="E3 UBIQUITIN-PROTEIN LIGASE TRIM"/>
    <property type="match status" value="1"/>
</dbReference>
<evidence type="ECO:0000259" key="1">
    <source>
        <dbReference type="PROSITE" id="PS50188"/>
    </source>
</evidence>
<keyword evidence="3" id="KW-1185">Reference proteome</keyword>
<comment type="caution">
    <text evidence="2">The sequence shown here is derived from an EMBL/GenBank/DDBJ whole genome shotgun (WGS) entry which is preliminary data.</text>
</comment>
<dbReference type="InterPro" id="IPR003877">
    <property type="entry name" value="SPRY_dom"/>
</dbReference>
<organism evidence="2 3">
    <name type="scientific">Crotophaga sulcirostris</name>
    <name type="common">Groove-billed ani</name>
    <dbReference type="NCBI Taxonomy" id="33598"/>
    <lineage>
        <taxon>Eukaryota</taxon>
        <taxon>Metazoa</taxon>
        <taxon>Chordata</taxon>
        <taxon>Craniata</taxon>
        <taxon>Vertebrata</taxon>
        <taxon>Euteleostomi</taxon>
        <taxon>Archelosauria</taxon>
        <taxon>Archosauria</taxon>
        <taxon>Dinosauria</taxon>
        <taxon>Saurischia</taxon>
        <taxon>Theropoda</taxon>
        <taxon>Coelurosauria</taxon>
        <taxon>Aves</taxon>
        <taxon>Neognathae</taxon>
        <taxon>Neoaves</taxon>
        <taxon>Otidimorphae</taxon>
        <taxon>Cuculiformes</taxon>
        <taxon>Crotophagidae</taxon>
        <taxon>Crotophaga</taxon>
    </lineage>
</organism>
<dbReference type="PROSITE" id="PS50188">
    <property type="entry name" value="B302_SPRY"/>
    <property type="match status" value="1"/>
</dbReference>
<dbReference type="EMBL" id="VYZB01001086">
    <property type="protein sequence ID" value="NWS77908.1"/>
    <property type="molecule type" value="Genomic_DNA"/>
</dbReference>
<dbReference type="Gene3D" id="2.60.120.920">
    <property type="match status" value="1"/>
</dbReference>
<evidence type="ECO:0000313" key="3">
    <source>
        <dbReference type="Proteomes" id="UP000549499"/>
    </source>
</evidence>
<dbReference type="InterPro" id="IPR001870">
    <property type="entry name" value="B30.2/SPRY"/>
</dbReference>
<dbReference type="PRINTS" id="PR01407">
    <property type="entry name" value="BUTYPHLNCDUF"/>
</dbReference>
<dbReference type="SMART" id="SM00589">
    <property type="entry name" value="PRY"/>
    <property type="match status" value="1"/>
</dbReference>
<feature type="domain" description="B30.2/SPRY" evidence="1">
    <location>
        <begin position="1"/>
        <end position="174"/>
    </location>
</feature>
<gene>
    <name evidence="2" type="primary">Btn2a2</name>
    <name evidence="2" type="ORF">CROSUL_R00058</name>
</gene>
<dbReference type="InterPro" id="IPR050143">
    <property type="entry name" value="TRIM/RBCC"/>
</dbReference>
<protein>
    <submittedName>
        <fullName evidence="2">BT2A2 protein</fullName>
    </submittedName>
</protein>
<accession>A0A7K5I8H7</accession>